<sequence length="132" mass="15541">MESKLHPTIRDFKAFINKHPRLIEEVRKSGRSWQEYYEKWILLGEDDPLWEQYKVSSSTDDDTDDGNKSHKELFAQLKKLTENVDLNKIQKQAHQLNSTISTIQEALGQFQASNKQGNPRKNTESNFNWFQD</sequence>
<organism evidence="2 3">
    <name type="scientific">Virgibacillus byunsanensis</name>
    <dbReference type="NCBI Taxonomy" id="570945"/>
    <lineage>
        <taxon>Bacteria</taxon>
        <taxon>Bacillati</taxon>
        <taxon>Bacillota</taxon>
        <taxon>Bacilli</taxon>
        <taxon>Bacillales</taxon>
        <taxon>Bacillaceae</taxon>
        <taxon>Virgibacillus</taxon>
    </lineage>
</organism>
<name>A0ABW3LN57_9BACI</name>
<dbReference type="Proteomes" id="UP001597040">
    <property type="component" value="Unassembled WGS sequence"/>
</dbReference>
<comment type="caution">
    <text evidence="2">The sequence shown here is derived from an EMBL/GenBank/DDBJ whole genome shotgun (WGS) entry which is preliminary data.</text>
</comment>
<keyword evidence="3" id="KW-1185">Reference proteome</keyword>
<evidence type="ECO:0000313" key="2">
    <source>
        <dbReference type="EMBL" id="MFD1038756.1"/>
    </source>
</evidence>
<gene>
    <name evidence="2" type="ORF">ACFQ3N_10190</name>
</gene>
<feature type="region of interest" description="Disordered" evidence="1">
    <location>
        <begin position="111"/>
        <end position="132"/>
    </location>
</feature>
<dbReference type="Pfam" id="PF14071">
    <property type="entry name" value="YlbD_coat"/>
    <property type="match status" value="1"/>
</dbReference>
<dbReference type="InterPro" id="IPR025953">
    <property type="entry name" value="YlbD_coat"/>
</dbReference>
<evidence type="ECO:0000313" key="3">
    <source>
        <dbReference type="Proteomes" id="UP001597040"/>
    </source>
</evidence>
<dbReference type="RefSeq" id="WP_390362037.1">
    <property type="nucleotide sequence ID" value="NZ_JBHTKJ010000024.1"/>
</dbReference>
<proteinExistence type="predicted"/>
<protein>
    <submittedName>
        <fullName evidence="2">YlbD family protein</fullName>
    </submittedName>
</protein>
<evidence type="ECO:0000256" key="1">
    <source>
        <dbReference type="SAM" id="MobiDB-lite"/>
    </source>
</evidence>
<dbReference type="EMBL" id="JBHTKJ010000024">
    <property type="protein sequence ID" value="MFD1038756.1"/>
    <property type="molecule type" value="Genomic_DNA"/>
</dbReference>
<accession>A0ABW3LN57</accession>
<reference evidence="3" key="1">
    <citation type="journal article" date="2019" name="Int. J. Syst. Evol. Microbiol.">
        <title>The Global Catalogue of Microorganisms (GCM) 10K type strain sequencing project: providing services to taxonomists for standard genome sequencing and annotation.</title>
        <authorList>
            <consortium name="The Broad Institute Genomics Platform"/>
            <consortium name="The Broad Institute Genome Sequencing Center for Infectious Disease"/>
            <person name="Wu L."/>
            <person name="Ma J."/>
        </authorList>
    </citation>
    <scope>NUCLEOTIDE SEQUENCE [LARGE SCALE GENOMIC DNA]</scope>
    <source>
        <strain evidence="3">CCUG 56754</strain>
    </source>
</reference>